<name>F8FK38_PAEMK</name>
<protein>
    <recommendedName>
        <fullName evidence="3">Fibronectin type-III domain-containing protein</fullName>
    </recommendedName>
</protein>
<gene>
    <name evidence="4" type="ordered locus">KNP414_05555</name>
</gene>
<dbReference type="PATRIC" id="fig|1036673.3.peg.5153"/>
<dbReference type="SUPFAM" id="SSF49265">
    <property type="entry name" value="Fibronectin type III"/>
    <property type="match status" value="1"/>
</dbReference>
<dbReference type="KEGG" id="pms:KNP414_05555"/>
<dbReference type="InterPro" id="IPR013783">
    <property type="entry name" value="Ig-like_fold"/>
</dbReference>
<dbReference type="Proteomes" id="UP000006620">
    <property type="component" value="Chromosome"/>
</dbReference>
<evidence type="ECO:0000256" key="2">
    <source>
        <dbReference type="SAM" id="SignalP"/>
    </source>
</evidence>
<feature type="domain" description="Fibronectin type-III" evidence="3">
    <location>
        <begin position="533"/>
        <end position="653"/>
    </location>
</feature>
<feature type="signal peptide" evidence="2">
    <location>
        <begin position="1"/>
        <end position="24"/>
    </location>
</feature>
<dbReference type="CDD" id="cd08547">
    <property type="entry name" value="Type_II_cohesin"/>
    <property type="match status" value="1"/>
</dbReference>
<dbReference type="HOGENOM" id="CLU_005493_0_0_9"/>
<reference evidence="4 5" key="2">
    <citation type="journal article" date="2013" name="Genome Announc.">
        <title>Genome Sequence of Growth-Improving Paenibacillus mucilaginosus Strain KNP414.</title>
        <authorList>
            <person name="Lu J.J."/>
            <person name="Wang J.F."/>
            <person name="Hu X.F."/>
        </authorList>
    </citation>
    <scope>NUCLEOTIDE SEQUENCE [LARGE SCALE GENOMIC DNA]</scope>
    <source>
        <strain evidence="4 5">KNP414</strain>
    </source>
</reference>
<organism evidence="4 5">
    <name type="scientific">Paenibacillus mucilaginosus (strain KNP414)</name>
    <dbReference type="NCBI Taxonomy" id="1036673"/>
    <lineage>
        <taxon>Bacteria</taxon>
        <taxon>Bacillati</taxon>
        <taxon>Bacillota</taxon>
        <taxon>Bacilli</taxon>
        <taxon>Bacillales</taxon>
        <taxon>Paenibacillaceae</taxon>
        <taxon>Paenibacillus</taxon>
    </lineage>
</organism>
<dbReference type="CDD" id="cd00063">
    <property type="entry name" value="FN3"/>
    <property type="match status" value="1"/>
</dbReference>
<dbReference type="EMBL" id="CP002869">
    <property type="protein sequence ID" value="AEI44079.1"/>
    <property type="molecule type" value="Genomic_DNA"/>
</dbReference>
<sequence length="797" mass="83007">MATNRWMMACGLLMLLLPPSGVYADAPPIPDVAAPYADTRQDTLLDIEVRDGGAGVTRMTASVGDRGVGLVRVCGQACSWVGRLDLRGIAKGPQTLLVKAEDASGGTSEAAQPFFLVPQPYVLVSPTPGTSITGETVQAQVTPYSYNLEPSDLAIEGELLTPEGESLAAFSGQGSIDKSIGLPPSAGAELHYRVNVYDPARNVLSEQLHRLYREPAGALEEKGRVPGDIVDYDESRILYRTEAGDLLLRQEGGGPDPVVFPALLGSPGFAALTPQGAAVLASGFESGSFYTWSEGKLSLVREGTGEWGEARGGYVFYDEGDGVHRTVFDTSTGLARTFDGSIYREAALEEDGGLLYVSSGSIARLRPDGTVQPVADGVGEASGLAADGEKVLFASDRRLLQAAGGTVSELTAGLPGGAAAHRAYETRGGWTAYLEEAAGSLRAVLLPPEGAPVTAELPFAQAEIAGLGTDGTLYLRGNGRLWRWGPEAEAPREVSSDRGTLKALGDQWHKALGDTLFLVRGTAGGQAGPQWPAGGALSAPEIGHDAAVLQWQPAATGPAGPQGYTRADEQPDSAGDRVTAAVYGGGRGIAEYRIYRDGVLAGTVGGRENRFRAEGLQPATTYRFAVEARDAAGRVSTGNPSLSVTTAVYAPPQEQLLSLVRRTGAVAKGSVLELQVRAPQAESLYGFFVKLKYDPSRFKLMSSSLDSAFGKESADAVLGRRGSGGSALFTGVKLGRVPGAGGEDLGLLTLKFVALQPGEGQFLLQPGSQLMDGSGRPEVLKEPVSLNVTVSGSGGGA</sequence>
<feature type="region of interest" description="Disordered" evidence="1">
    <location>
        <begin position="555"/>
        <end position="576"/>
    </location>
</feature>
<dbReference type="PROSITE" id="PS50853">
    <property type="entry name" value="FN3"/>
    <property type="match status" value="1"/>
</dbReference>
<keyword evidence="2" id="KW-0732">Signal</keyword>
<dbReference type="SMART" id="SM00060">
    <property type="entry name" value="FN3"/>
    <property type="match status" value="1"/>
</dbReference>
<accession>F8FK38</accession>
<dbReference type="RefSeq" id="WP_013919232.1">
    <property type="nucleotide sequence ID" value="NC_015690.1"/>
</dbReference>
<dbReference type="Gene3D" id="2.60.40.10">
    <property type="entry name" value="Immunoglobulins"/>
    <property type="match status" value="1"/>
</dbReference>
<evidence type="ECO:0000313" key="4">
    <source>
        <dbReference type="EMBL" id="AEI44079.1"/>
    </source>
</evidence>
<dbReference type="InterPro" id="IPR003961">
    <property type="entry name" value="FN3_dom"/>
</dbReference>
<evidence type="ECO:0000259" key="3">
    <source>
        <dbReference type="PROSITE" id="PS50853"/>
    </source>
</evidence>
<reference evidence="5" key="1">
    <citation type="submission" date="2011-06" db="EMBL/GenBank/DDBJ databases">
        <title>Complete genome sequence of Paenibacillus mucilaginosus KNP414.</title>
        <authorList>
            <person name="Wang J."/>
            <person name="Hu S."/>
            <person name="Hu X."/>
            <person name="Zhang B."/>
            <person name="Dong D."/>
            <person name="Zhang S."/>
            <person name="Zhao K."/>
            <person name="Wu D."/>
        </authorList>
    </citation>
    <scope>NUCLEOTIDE SEQUENCE [LARGE SCALE GENOMIC DNA]</scope>
    <source>
        <strain evidence="5">KNP414</strain>
    </source>
</reference>
<evidence type="ECO:0000313" key="5">
    <source>
        <dbReference type="Proteomes" id="UP000006620"/>
    </source>
</evidence>
<evidence type="ECO:0000256" key="1">
    <source>
        <dbReference type="SAM" id="MobiDB-lite"/>
    </source>
</evidence>
<dbReference type="InterPro" id="IPR036116">
    <property type="entry name" value="FN3_sf"/>
</dbReference>
<feature type="chain" id="PRO_5003370657" description="Fibronectin type-III domain-containing protein" evidence="2">
    <location>
        <begin position="25"/>
        <end position="797"/>
    </location>
</feature>
<dbReference type="AlphaFoldDB" id="F8FK38"/>
<dbReference type="SUPFAM" id="SSF63825">
    <property type="entry name" value="YWTD domain"/>
    <property type="match status" value="1"/>
</dbReference>
<proteinExistence type="predicted"/>